<keyword evidence="4 5" id="KW-0472">Membrane</keyword>
<dbReference type="GO" id="GO:0016020">
    <property type="term" value="C:membrane"/>
    <property type="evidence" value="ECO:0007669"/>
    <property type="project" value="UniProtKB-SubCell"/>
</dbReference>
<comment type="subcellular location">
    <subcellularLocation>
        <location evidence="1">Membrane</location>
    </subcellularLocation>
</comment>
<dbReference type="PANTHER" id="PTHR48021">
    <property type="match status" value="1"/>
</dbReference>
<protein>
    <recommendedName>
        <fullName evidence="7">Major facilitator superfamily (MFS) profile domain-containing protein</fullName>
    </recommendedName>
</protein>
<evidence type="ECO:0000256" key="5">
    <source>
        <dbReference type="SAM" id="Phobius"/>
    </source>
</evidence>
<name>A0A1B6FYG4_9HEMI</name>
<evidence type="ECO:0000256" key="3">
    <source>
        <dbReference type="ARBA" id="ARBA00022989"/>
    </source>
</evidence>
<accession>A0A1B6FYG4</accession>
<feature type="transmembrane region" description="Helical" evidence="5">
    <location>
        <begin position="28"/>
        <end position="51"/>
    </location>
</feature>
<dbReference type="InterPro" id="IPR050549">
    <property type="entry name" value="MFS_Trehalose_Transporter"/>
</dbReference>
<sequence length="197" mass="21755">MVCSSLLAMKPFFIEILETIGSPIKSQAVLAIFGGLQTAGAICCGICIRLIGKRQLSFLSLGLCTLSCLGLGSYLTFRPNYPWIHVTLFCLSYFAGPLGIALIPWVLIMELFPLRTRGIVSGICGACAHGIFFTTTKTYYSLVNLVGISGACYFYGTAGVVGFIYFYWDLPETEAISLEEIEQKIRKRKNSIQYQRN</sequence>
<dbReference type="Pfam" id="PF00083">
    <property type="entry name" value="Sugar_tr"/>
    <property type="match status" value="1"/>
</dbReference>
<feature type="transmembrane region" description="Helical" evidence="5">
    <location>
        <begin position="58"/>
        <end position="77"/>
    </location>
</feature>
<feature type="transmembrane region" description="Helical" evidence="5">
    <location>
        <begin position="146"/>
        <end position="168"/>
    </location>
</feature>
<keyword evidence="3 5" id="KW-1133">Transmembrane helix</keyword>
<organism evidence="6">
    <name type="scientific">Cuerna arida</name>
    <dbReference type="NCBI Taxonomy" id="1464854"/>
    <lineage>
        <taxon>Eukaryota</taxon>
        <taxon>Metazoa</taxon>
        <taxon>Ecdysozoa</taxon>
        <taxon>Arthropoda</taxon>
        <taxon>Hexapoda</taxon>
        <taxon>Insecta</taxon>
        <taxon>Pterygota</taxon>
        <taxon>Neoptera</taxon>
        <taxon>Paraneoptera</taxon>
        <taxon>Hemiptera</taxon>
        <taxon>Auchenorrhyncha</taxon>
        <taxon>Membracoidea</taxon>
        <taxon>Cicadellidae</taxon>
        <taxon>Cicadellinae</taxon>
        <taxon>Proconiini</taxon>
        <taxon>Cuerna</taxon>
    </lineage>
</organism>
<proteinExistence type="predicted"/>
<feature type="transmembrane region" description="Helical" evidence="5">
    <location>
        <begin position="119"/>
        <end position="140"/>
    </location>
</feature>
<gene>
    <name evidence="6" type="ORF">g.18093</name>
</gene>
<dbReference type="InterPro" id="IPR036259">
    <property type="entry name" value="MFS_trans_sf"/>
</dbReference>
<evidence type="ECO:0000256" key="4">
    <source>
        <dbReference type="ARBA" id="ARBA00023136"/>
    </source>
</evidence>
<dbReference type="PANTHER" id="PTHR48021:SF1">
    <property type="entry name" value="GH07001P-RELATED"/>
    <property type="match status" value="1"/>
</dbReference>
<dbReference type="EMBL" id="GECZ01014550">
    <property type="protein sequence ID" value="JAS55219.1"/>
    <property type="molecule type" value="Transcribed_RNA"/>
</dbReference>
<feature type="transmembrane region" description="Helical" evidence="5">
    <location>
        <begin position="83"/>
        <end position="107"/>
    </location>
</feature>
<evidence type="ECO:0008006" key="7">
    <source>
        <dbReference type="Google" id="ProtNLM"/>
    </source>
</evidence>
<evidence type="ECO:0000313" key="6">
    <source>
        <dbReference type="EMBL" id="JAS55219.1"/>
    </source>
</evidence>
<dbReference type="Gene3D" id="1.20.1250.20">
    <property type="entry name" value="MFS general substrate transporter like domains"/>
    <property type="match status" value="1"/>
</dbReference>
<dbReference type="GO" id="GO:0022857">
    <property type="term" value="F:transmembrane transporter activity"/>
    <property type="evidence" value="ECO:0007669"/>
    <property type="project" value="InterPro"/>
</dbReference>
<dbReference type="AlphaFoldDB" id="A0A1B6FYG4"/>
<dbReference type="InterPro" id="IPR005828">
    <property type="entry name" value="MFS_sugar_transport-like"/>
</dbReference>
<evidence type="ECO:0000256" key="2">
    <source>
        <dbReference type="ARBA" id="ARBA00022692"/>
    </source>
</evidence>
<evidence type="ECO:0000256" key="1">
    <source>
        <dbReference type="ARBA" id="ARBA00004370"/>
    </source>
</evidence>
<reference evidence="6" key="1">
    <citation type="submission" date="2015-11" db="EMBL/GenBank/DDBJ databases">
        <title>De novo transcriptome assembly of four potential Pierce s Disease insect vectors from Arizona vineyards.</title>
        <authorList>
            <person name="Tassone E.E."/>
        </authorList>
    </citation>
    <scope>NUCLEOTIDE SEQUENCE</scope>
</reference>
<dbReference type="SUPFAM" id="SSF103473">
    <property type="entry name" value="MFS general substrate transporter"/>
    <property type="match status" value="1"/>
</dbReference>
<keyword evidence="2 5" id="KW-0812">Transmembrane</keyword>